<comment type="caution">
    <text evidence="3">The sequence shown here is derived from an EMBL/GenBank/DDBJ whole genome shotgun (WGS) entry which is preliminary data.</text>
</comment>
<reference evidence="3 4" key="1">
    <citation type="journal article" date="2020" name="ISME J.">
        <title>Uncovering the hidden diversity of litter-decomposition mechanisms in mushroom-forming fungi.</title>
        <authorList>
            <person name="Floudas D."/>
            <person name="Bentzer J."/>
            <person name="Ahren D."/>
            <person name="Johansson T."/>
            <person name="Persson P."/>
            <person name="Tunlid A."/>
        </authorList>
    </citation>
    <scope>NUCLEOTIDE SEQUENCE [LARGE SCALE GENOMIC DNA]</scope>
    <source>
        <strain evidence="3 4">CBS 101986</strain>
    </source>
</reference>
<sequence length="245" mass="25870">MENGYASSFLSYLLLLYTMASNDNNHSSNRSDPISIPFSAQRGRNRSMSVSSASSGSGSSASEIATPVSPNSASQRITIPSPSTSPILSFFLAQSPTAAKTPSTAGFPFKHKFGTAPVFEEEVMEAETPIAAHARRASATMSSRFGQNAATTPFGEGQTGRGTNVLRRLSLSSTTFKPQLDMNGRVQPPSPPPNTAVSPTSNTGGAPFSNKPRRSATISVDNPKARRAPSPMGERILKGHFDGFN</sequence>
<accession>A0A8H5F8R4</accession>
<proteinExistence type="predicted"/>
<dbReference type="AlphaFoldDB" id="A0A8H5F8R4"/>
<name>A0A8H5F8R4_9AGAR</name>
<gene>
    <name evidence="3" type="ORF">D9619_004155</name>
</gene>
<dbReference type="Proteomes" id="UP000567179">
    <property type="component" value="Unassembled WGS sequence"/>
</dbReference>
<evidence type="ECO:0000313" key="4">
    <source>
        <dbReference type="Proteomes" id="UP000567179"/>
    </source>
</evidence>
<evidence type="ECO:0000256" key="1">
    <source>
        <dbReference type="SAM" id="MobiDB-lite"/>
    </source>
</evidence>
<evidence type="ECO:0000313" key="3">
    <source>
        <dbReference type="EMBL" id="KAF5327884.1"/>
    </source>
</evidence>
<dbReference type="EMBL" id="JAACJJ010000014">
    <property type="protein sequence ID" value="KAF5327884.1"/>
    <property type="molecule type" value="Genomic_DNA"/>
</dbReference>
<protein>
    <submittedName>
        <fullName evidence="3">Uncharacterized protein</fullName>
    </submittedName>
</protein>
<feature type="compositionally biased region" description="Basic and acidic residues" evidence="1">
    <location>
        <begin position="235"/>
        <end position="245"/>
    </location>
</feature>
<organism evidence="3 4">
    <name type="scientific">Psilocybe cf. subviscida</name>
    <dbReference type="NCBI Taxonomy" id="2480587"/>
    <lineage>
        <taxon>Eukaryota</taxon>
        <taxon>Fungi</taxon>
        <taxon>Dikarya</taxon>
        <taxon>Basidiomycota</taxon>
        <taxon>Agaricomycotina</taxon>
        <taxon>Agaricomycetes</taxon>
        <taxon>Agaricomycetidae</taxon>
        <taxon>Agaricales</taxon>
        <taxon>Agaricineae</taxon>
        <taxon>Strophariaceae</taxon>
        <taxon>Psilocybe</taxon>
    </lineage>
</organism>
<feature type="region of interest" description="Disordered" evidence="1">
    <location>
        <begin position="25"/>
        <end position="79"/>
    </location>
</feature>
<feature type="chain" id="PRO_5034431354" evidence="2">
    <location>
        <begin position="23"/>
        <end position="245"/>
    </location>
</feature>
<keyword evidence="4" id="KW-1185">Reference proteome</keyword>
<dbReference type="OrthoDB" id="2554033at2759"/>
<feature type="compositionally biased region" description="Low complexity" evidence="1">
    <location>
        <begin position="47"/>
        <end position="62"/>
    </location>
</feature>
<evidence type="ECO:0000256" key="2">
    <source>
        <dbReference type="SAM" id="SignalP"/>
    </source>
</evidence>
<feature type="signal peptide" evidence="2">
    <location>
        <begin position="1"/>
        <end position="22"/>
    </location>
</feature>
<feature type="region of interest" description="Disordered" evidence="1">
    <location>
        <begin position="175"/>
        <end position="245"/>
    </location>
</feature>
<keyword evidence="2" id="KW-0732">Signal</keyword>